<dbReference type="PANTHER" id="PTHR33048">
    <property type="entry name" value="PTH11-LIKE INTEGRAL MEMBRANE PROTEIN (AFU_ORTHOLOGUE AFUA_5G11245)"/>
    <property type="match status" value="1"/>
</dbReference>
<keyword evidence="3 6" id="KW-1133">Transmembrane helix</keyword>
<dbReference type="Pfam" id="PF20684">
    <property type="entry name" value="Fung_rhodopsin"/>
    <property type="match status" value="1"/>
</dbReference>
<keyword evidence="9" id="KW-1185">Reference proteome</keyword>
<feature type="domain" description="Rhodopsin" evidence="7">
    <location>
        <begin position="46"/>
        <end position="215"/>
    </location>
</feature>
<comment type="caution">
    <text evidence="8">The sequence shown here is derived from an EMBL/GenBank/DDBJ whole genome shotgun (WGS) entry which is preliminary data.</text>
</comment>
<evidence type="ECO:0000259" key="7">
    <source>
        <dbReference type="Pfam" id="PF20684"/>
    </source>
</evidence>
<keyword evidence="2 6" id="KW-0812">Transmembrane</keyword>
<gene>
    <name evidence="8" type="ORF">DL762_006233</name>
</gene>
<evidence type="ECO:0000256" key="3">
    <source>
        <dbReference type="ARBA" id="ARBA00022989"/>
    </source>
</evidence>
<feature type="transmembrane region" description="Helical" evidence="6">
    <location>
        <begin position="166"/>
        <end position="187"/>
    </location>
</feature>
<evidence type="ECO:0000313" key="8">
    <source>
        <dbReference type="EMBL" id="RYO83188.1"/>
    </source>
</evidence>
<dbReference type="Proteomes" id="UP000294003">
    <property type="component" value="Unassembled WGS sequence"/>
</dbReference>
<evidence type="ECO:0000256" key="4">
    <source>
        <dbReference type="ARBA" id="ARBA00023136"/>
    </source>
</evidence>
<evidence type="ECO:0000256" key="6">
    <source>
        <dbReference type="SAM" id="Phobius"/>
    </source>
</evidence>
<sequence>MSLDQLHLLPPAQQEAILNGPALAPPPGVMSNFDDPPNNNTLALVVISFLSVAFFGSIYHIVFQVGFFVNQWNVRVRDLPAMFYDVHLASDFYTVTIMLYKAAILLEWTRIFVPRDTRGAFYWICHALLWINVAFYVTMLISGSLSCTPFERLWDPTVPGTCRNRKAYDVATASFSLVSDIFILLLPQRVIWKLRLRREKKIGIAVIFAVGVLYVAS</sequence>
<proteinExistence type="inferred from homology"/>
<dbReference type="InterPro" id="IPR052337">
    <property type="entry name" value="SAT4-like"/>
</dbReference>
<dbReference type="InterPro" id="IPR049326">
    <property type="entry name" value="Rhodopsin_dom_fungi"/>
</dbReference>
<feature type="transmembrane region" description="Helical" evidence="6">
    <location>
        <begin position="42"/>
        <end position="68"/>
    </location>
</feature>
<evidence type="ECO:0000256" key="5">
    <source>
        <dbReference type="ARBA" id="ARBA00038359"/>
    </source>
</evidence>
<protein>
    <recommendedName>
        <fullName evidence="7">Rhodopsin domain-containing protein</fullName>
    </recommendedName>
</protein>
<reference evidence="8 9" key="1">
    <citation type="submission" date="2018-06" db="EMBL/GenBank/DDBJ databases">
        <title>Complete Genomes of Monosporascus.</title>
        <authorList>
            <person name="Robinson A.J."/>
            <person name="Natvig D.O."/>
        </authorList>
    </citation>
    <scope>NUCLEOTIDE SEQUENCE [LARGE SCALE GENOMIC DNA]</scope>
    <source>
        <strain evidence="8 9">CBS 609.92</strain>
    </source>
</reference>
<organism evidence="8 9">
    <name type="scientific">Monosporascus cannonballus</name>
    <dbReference type="NCBI Taxonomy" id="155416"/>
    <lineage>
        <taxon>Eukaryota</taxon>
        <taxon>Fungi</taxon>
        <taxon>Dikarya</taxon>
        <taxon>Ascomycota</taxon>
        <taxon>Pezizomycotina</taxon>
        <taxon>Sordariomycetes</taxon>
        <taxon>Xylariomycetidae</taxon>
        <taxon>Xylariales</taxon>
        <taxon>Xylariales incertae sedis</taxon>
        <taxon>Monosporascus</taxon>
    </lineage>
</organism>
<name>A0ABY0H2K0_9PEZI</name>
<evidence type="ECO:0000313" key="9">
    <source>
        <dbReference type="Proteomes" id="UP000294003"/>
    </source>
</evidence>
<evidence type="ECO:0000256" key="2">
    <source>
        <dbReference type="ARBA" id="ARBA00022692"/>
    </source>
</evidence>
<keyword evidence="4 6" id="KW-0472">Membrane</keyword>
<evidence type="ECO:0000256" key="1">
    <source>
        <dbReference type="ARBA" id="ARBA00004141"/>
    </source>
</evidence>
<dbReference type="EMBL" id="QJNS01000194">
    <property type="protein sequence ID" value="RYO83188.1"/>
    <property type="molecule type" value="Genomic_DNA"/>
</dbReference>
<comment type="subcellular location">
    <subcellularLocation>
        <location evidence="1">Membrane</location>
        <topology evidence="1">Multi-pass membrane protein</topology>
    </subcellularLocation>
</comment>
<comment type="similarity">
    <text evidence="5">Belongs to the SAT4 family.</text>
</comment>
<feature type="transmembrane region" description="Helical" evidence="6">
    <location>
        <begin position="120"/>
        <end position="146"/>
    </location>
</feature>
<dbReference type="PANTHER" id="PTHR33048:SF47">
    <property type="entry name" value="INTEGRAL MEMBRANE PROTEIN-RELATED"/>
    <property type="match status" value="1"/>
</dbReference>
<accession>A0ABY0H2K0</accession>